<evidence type="ECO:0000256" key="3">
    <source>
        <dbReference type="ARBA" id="ARBA00022692"/>
    </source>
</evidence>
<evidence type="ECO:0000256" key="6">
    <source>
        <dbReference type="SAM" id="Phobius"/>
    </source>
</evidence>
<keyword evidence="10" id="KW-1185">Reference proteome</keyword>
<proteinExistence type="predicted"/>
<dbReference type="Pfam" id="PF13567">
    <property type="entry name" value="DUF4131"/>
    <property type="match status" value="1"/>
</dbReference>
<dbReference type="Proteomes" id="UP001247805">
    <property type="component" value="Unassembled WGS sequence"/>
</dbReference>
<feature type="transmembrane region" description="Helical" evidence="6">
    <location>
        <begin position="326"/>
        <end position="343"/>
    </location>
</feature>
<protein>
    <submittedName>
        <fullName evidence="9">ComEC/Rec2 family competence protein</fullName>
    </submittedName>
</protein>
<evidence type="ECO:0000259" key="7">
    <source>
        <dbReference type="Pfam" id="PF03772"/>
    </source>
</evidence>
<feature type="transmembrane region" description="Helical" evidence="6">
    <location>
        <begin position="420"/>
        <end position="439"/>
    </location>
</feature>
<keyword evidence="2" id="KW-1003">Cell membrane</keyword>
<dbReference type="InterPro" id="IPR025405">
    <property type="entry name" value="DUF4131"/>
</dbReference>
<gene>
    <name evidence="9" type="ORF">RS130_15040</name>
</gene>
<keyword evidence="3 6" id="KW-0812">Transmembrane</keyword>
<dbReference type="EMBL" id="JAWDIO010000002">
    <property type="protein sequence ID" value="MDU0355039.1"/>
    <property type="molecule type" value="Genomic_DNA"/>
</dbReference>
<evidence type="ECO:0000256" key="2">
    <source>
        <dbReference type="ARBA" id="ARBA00022475"/>
    </source>
</evidence>
<dbReference type="PANTHER" id="PTHR30619">
    <property type="entry name" value="DNA INTERNALIZATION/COMPETENCE PROTEIN COMEC/REC2"/>
    <property type="match status" value="1"/>
</dbReference>
<evidence type="ECO:0000256" key="5">
    <source>
        <dbReference type="ARBA" id="ARBA00023136"/>
    </source>
</evidence>
<evidence type="ECO:0000313" key="10">
    <source>
        <dbReference type="Proteomes" id="UP001247805"/>
    </source>
</evidence>
<evidence type="ECO:0000256" key="4">
    <source>
        <dbReference type="ARBA" id="ARBA00022989"/>
    </source>
</evidence>
<evidence type="ECO:0000259" key="8">
    <source>
        <dbReference type="Pfam" id="PF13567"/>
    </source>
</evidence>
<evidence type="ECO:0000313" key="9">
    <source>
        <dbReference type="EMBL" id="MDU0355039.1"/>
    </source>
</evidence>
<organism evidence="9 10">
    <name type="scientific">Paraglaciecola aquimarina</name>
    <dbReference type="NCBI Taxonomy" id="1235557"/>
    <lineage>
        <taxon>Bacteria</taxon>
        <taxon>Pseudomonadati</taxon>
        <taxon>Pseudomonadota</taxon>
        <taxon>Gammaproteobacteria</taxon>
        <taxon>Alteromonadales</taxon>
        <taxon>Alteromonadaceae</taxon>
        <taxon>Paraglaciecola</taxon>
    </lineage>
</organism>
<feature type="transmembrane region" description="Helical" evidence="6">
    <location>
        <begin position="6"/>
        <end position="27"/>
    </location>
</feature>
<sequence>MQDQFLAYFGQIFHPVIVFFILTLILICAYAKKYANISSCLLGIVWMASVGHWQCTLQPSSQEISQPILLTGQIVSLIDTPNNTRFNLDVSHMANSKLLIKRRFRISWKVPPWRLTQGQVIQVQVKLKPAYGLANEGGFNYQQWLFSEGIQATGYVKDSEFNQLVKNKVSTRQWVLDRIQTLQLSEQRWIIALTIGFRGLLEPQDWMLVQRTGIAHLIAISGLHLALVASMSYFFMACLAGIIVSRVFHWHKFNVHKFSVIGTIFTTYCYAGLAGFGLPTLRAWIMLLLFTGILIINRNMSSLKVLLLGISSFILLFPLSLFGASFWLSFSAVIIIWFIFWRWPVRSAGFSIKAVVASMLRIQLGLSLLMLPIVAWQFSYISFVSPVVNIVAVPFVTFILVPLCLLAVICLFLNETWAEWLFQVCNTLLAKTLPVIEWLSHQQWTVLDLAAVPLLVWAMALTAVSLLFFPLSKSLKKACIF</sequence>
<feature type="transmembrane region" description="Helical" evidence="6">
    <location>
        <begin position="217"/>
        <end position="243"/>
    </location>
</feature>
<dbReference type="NCBIfam" id="TIGR00360">
    <property type="entry name" value="ComEC_N-term"/>
    <property type="match status" value="1"/>
</dbReference>
<feature type="domain" description="ComEC/Rec2-related protein" evidence="7">
    <location>
        <begin position="193"/>
        <end position="472"/>
    </location>
</feature>
<reference evidence="9 10" key="1">
    <citation type="submission" date="2023-10" db="EMBL/GenBank/DDBJ databases">
        <title>Glaciecola aquimarina strain GGW-M5 nov., isolated from a coastal seawater.</title>
        <authorList>
            <person name="Bayburt H."/>
            <person name="Kim J.M."/>
            <person name="Choi B.J."/>
            <person name="Jeon C.O."/>
        </authorList>
    </citation>
    <scope>NUCLEOTIDE SEQUENCE [LARGE SCALE GENOMIC DNA]</scope>
    <source>
        <strain evidence="9 10">KCTC 32108</strain>
    </source>
</reference>
<evidence type="ECO:0000256" key="1">
    <source>
        <dbReference type="ARBA" id="ARBA00004651"/>
    </source>
</evidence>
<comment type="caution">
    <text evidence="9">The sequence shown here is derived from an EMBL/GenBank/DDBJ whole genome shotgun (WGS) entry which is preliminary data.</text>
</comment>
<feature type="transmembrane region" description="Helical" evidence="6">
    <location>
        <begin position="390"/>
        <end position="413"/>
    </location>
</feature>
<comment type="subcellular location">
    <subcellularLocation>
        <location evidence="1">Cell membrane</location>
        <topology evidence="1">Multi-pass membrane protein</topology>
    </subcellularLocation>
</comment>
<dbReference type="RefSeq" id="WP_316026598.1">
    <property type="nucleotide sequence ID" value="NZ_JAWDIO010000002.1"/>
</dbReference>
<dbReference type="InterPro" id="IPR004477">
    <property type="entry name" value="ComEC_N"/>
</dbReference>
<dbReference type="Pfam" id="PF03772">
    <property type="entry name" value="Competence"/>
    <property type="match status" value="1"/>
</dbReference>
<feature type="transmembrane region" description="Helical" evidence="6">
    <location>
        <begin position="364"/>
        <end position="384"/>
    </location>
</feature>
<accession>A0ABU3SYE8</accession>
<dbReference type="PANTHER" id="PTHR30619:SF1">
    <property type="entry name" value="RECOMBINATION PROTEIN 2"/>
    <property type="match status" value="1"/>
</dbReference>
<keyword evidence="5 6" id="KW-0472">Membrane</keyword>
<feature type="transmembrane region" description="Helical" evidence="6">
    <location>
        <begin position="451"/>
        <end position="471"/>
    </location>
</feature>
<keyword evidence="4 6" id="KW-1133">Transmembrane helix</keyword>
<feature type="transmembrane region" description="Helical" evidence="6">
    <location>
        <begin position="255"/>
        <end position="273"/>
    </location>
</feature>
<feature type="domain" description="DUF4131" evidence="8">
    <location>
        <begin position="17"/>
        <end position="160"/>
    </location>
</feature>
<name>A0ABU3SYE8_9ALTE</name>
<dbReference type="InterPro" id="IPR052159">
    <property type="entry name" value="Competence_DNA_uptake"/>
</dbReference>